<gene>
    <name evidence="4" type="ORF">CLV40_103472</name>
</gene>
<evidence type="ECO:0000313" key="4">
    <source>
        <dbReference type="EMBL" id="PPK69862.1"/>
    </source>
</evidence>
<evidence type="ECO:0000259" key="3">
    <source>
        <dbReference type="Pfam" id="PF00931"/>
    </source>
</evidence>
<dbReference type="Gene3D" id="1.25.40.10">
    <property type="entry name" value="Tetratricopeptide repeat domain"/>
    <property type="match status" value="1"/>
</dbReference>
<dbReference type="PANTHER" id="PTHR35205">
    <property type="entry name" value="NB-ARC AND TPR DOMAIN PROTEIN"/>
    <property type="match status" value="1"/>
</dbReference>
<dbReference type="GO" id="GO:0043531">
    <property type="term" value="F:ADP binding"/>
    <property type="evidence" value="ECO:0007669"/>
    <property type="project" value="InterPro"/>
</dbReference>
<dbReference type="PANTHER" id="PTHR35205:SF1">
    <property type="entry name" value="ZU5 DOMAIN-CONTAINING PROTEIN"/>
    <property type="match status" value="1"/>
</dbReference>
<dbReference type="InterPro" id="IPR011990">
    <property type="entry name" value="TPR-like_helical_dom_sf"/>
</dbReference>
<dbReference type="SUPFAM" id="SSF48452">
    <property type="entry name" value="TPR-like"/>
    <property type="match status" value="1"/>
</dbReference>
<dbReference type="AlphaFoldDB" id="A0A2S6GX95"/>
<protein>
    <submittedName>
        <fullName evidence="4">NB-ARC domain-containing protein</fullName>
    </submittedName>
</protein>
<dbReference type="Proteomes" id="UP000239203">
    <property type="component" value="Unassembled WGS sequence"/>
</dbReference>
<evidence type="ECO:0000313" key="5">
    <source>
        <dbReference type="Proteomes" id="UP000239203"/>
    </source>
</evidence>
<reference evidence="4 5" key="1">
    <citation type="submission" date="2018-02" db="EMBL/GenBank/DDBJ databases">
        <title>Genomic Encyclopedia of Archaeal and Bacterial Type Strains, Phase II (KMG-II): from individual species to whole genera.</title>
        <authorList>
            <person name="Goeker M."/>
        </authorList>
    </citation>
    <scope>NUCLEOTIDE SEQUENCE [LARGE SCALE GENOMIC DNA]</scope>
    <source>
        <strain evidence="4 5">YU 961-1</strain>
    </source>
</reference>
<dbReference type="InterPro" id="IPR002182">
    <property type="entry name" value="NB-ARC"/>
</dbReference>
<keyword evidence="2" id="KW-1133">Transmembrane helix</keyword>
<feature type="domain" description="NB-ARC" evidence="3">
    <location>
        <begin position="90"/>
        <end position="210"/>
    </location>
</feature>
<dbReference type="Pfam" id="PF00931">
    <property type="entry name" value="NB-ARC"/>
    <property type="match status" value="1"/>
</dbReference>
<dbReference type="InterPro" id="IPR027417">
    <property type="entry name" value="P-loop_NTPase"/>
</dbReference>
<name>A0A2S6GX95_9PSEU</name>
<dbReference type="Gene3D" id="3.40.50.300">
    <property type="entry name" value="P-loop containing nucleotide triphosphate hydrolases"/>
    <property type="match status" value="1"/>
</dbReference>
<dbReference type="PRINTS" id="PR00364">
    <property type="entry name" value="DISEASERSIST"/>
</dbReference>
<feature type="region of interest" description="Disordered" evidence="1">
    <location>
        <begin position="543"/>
        <end position="592"/>
    </location>
</feature>
<sequence>MRAGRALAVVIEVALVFATGLVINAASEHLPSWLGDPWLVWPVLVALLAFTIGFTLWIGSSPSSEPGSRVWNVPGANPNFTGRYQDLANLAKLLRSRSRVAVHAVRGMGGVGKTQLVLEFCHRHHKKYDVVWWVAAENPTLVPDQLRALGRALQVDLPQDAGEAVRVLLSHPLSSSRWLLVFDNAESAADLNPFLPSGAGQVLITTRRAGFDAVGGVLDLDTMSRRESVALLARRAPKLGARADELAELLGDLPLGLEQAAAYLTQSAMRPDEYLHLLRTSPDSLADKGEDAHRRSPDRSLRTLWDLSLSRLDEHHPEAARLLATCAYLAPDAIPLDLFTPTREATALSHQVGVLVDHSLVKRDDDHIVAHRLVQLAVRGHTDTENAPTSADALTDAVNVLRYGVPAEVFKNPAVWPRCRQLLPHVLAVAVHEDRLHELAPDTLAWLLDRAGAFLRETGLPNQARPLLERALRIVEVACGPEHPILAGYLNSLAMLLKDLDSLDAARSLLERAVRIDEAAYGPDHPAVTIRLNNLAMVARDRGTRPVPLPAGTRPGRRRGELRARPPCRRTQLEQPRRGAARTWARPDRPNS</sequence>
<keyword evidence="2" id="KW-0812">Transmembrane</keyword>
<dbReference type="NCBIfam" id="NF040586">
    <property type="entry name" value="FxSxx_TPR"/>
    <property type="match status" value="1"/>
</dbReference>
<feature type="transmembrane region" description="Helical" evidence="2">
    <location>
        <begin position="7"/>
        <end position="26"/>
    </location>
</feature>
<evidence type="ECO:0000256" key="2">
    <source>
        <dbReference type="SAM" id="Phobius"/>
    </source>
</evidence>
<dbReference type="EMBL" id="PTIX01000003">
    <property type="protein sequence ID" value="PPK69862.1"/>
    <property type="molecule type" value="Genomic_DNA"/>
</dbReference>
<comment type="caution">
    <text evidence="4">The sequence shown here is derived from an EMBL/GenBank/DDBJ whole genome shotgun (WGS) entry which is preliminary data.</text>
</comment>
<keyword evidence="2" id="KW-0472">Membrane</keyword>
<dbReference type="SUPFAM" id="SSF52540">
    <property type="entry name" value="P-loop containing nucleoside triphosphate hydrolases"/>
    <property type="match status" value="1"/>
</dbReference>
<organism evidence="4 5">
    <name type="scientific">Actinokineospora auranticolor</name>
    <dbReference type="NCBI Taxonomy" id="155976"/>
    <lineage>
        <taxon>Bacteria</taxon>
        <taxon>Bacillati</taxon>
        <taxon>Actinomycetota</taxon>
        <taxon>Actinomycetes</taxon>
        <taxon>Pseudonocardiales</taxon>
        <taxon>Pseudonocardiaceae</taxon>
        <taxon>Actinokineospora</taxon>
    </lineage>
</organism>
<accession>A0A2S6GX95</accession>
<proteinExistence type="predicted"/>
<dbReference type="Pfam" id="PF13424">
    <property type="entry name" value="TPR_12"/>
    <property type="match status" value="1"/>
</dbReference>
<keyword evidence="5" id="KW-1185">Reference proteome</keyword>
<feature type="transmembrane region" description="Helical" evidence="2">
    <location>
        <begin position="38"/>
        <end position="59"/>
    </location>
</feature>
<evidence type="ECO:0000256" key="1">
    <source>
        <dbReference type="SAM" id="MobiDB-lite"/>
    </source>
</evidence>